<comment type="caution">
    <text evidence="1">The sequence shown here is derived from an EMBL/GenBank/DDBJ whole genome shotgun (WGS) entry which is preliminary data.</text>
</comment>
<dbReference type="Proteomes" id="UP000886723">
    <property type="component" value="Unassembled WGS sequence"/>
</dbReference>
<reference evidence="1" key="2">
    <citation type="journal article" date="2021" name="PeerJ">
        <title>Extensive microbial diversity within the chicken gut microbiome revealed by metagenomics and culture.</title>
        <authorList>
            <person name="Gilroy R."/>
            <person name="Ravi A."/>
            <person name="Getino M."/>
            <person name="Pursley I."/>
            <person name="Horton D.L."/>
            <person name="Alikhan N.F."/>
            <person name="Baker D."/>
            <person name="Gharbi K."/>
            <person name="Hall N."/>
            <person name="Watson M."/>
            <person name="Adriaenssens E.M."/>
            <person name="Foster-Nyarko E."/>
            <person name="Jarju S."/>
            <person name="Secka A."/>
            <person name="Antonio M."/>
            <person name="Oren A."/>
            <person name="Chaudhuri R.R."/>
            <person name="La Ragione R."/>
            <person name="Hildebrand F."/>
            <person name="Pallen M.J."/>
        </authorList>
    </citation>
    <scope>NUCLEOTIDE SEQUENCE</scope>
    <source>
        <strain evidence="1">ChiBcec2-4451</strain>
    </source>
</reference>
<dbReference type="Gene3D" id="1.10.8.290">
    <property type="entry name" value="uncharacterized protein sp1917 domain"/>
    <property type="match status" value="1"/>
</dbReference>
<reference evidence="1" key="1">
    <citation type="submission" date="2020-10" db="EMBL/GenBank/DDBJ databases">
        <authorList>
            <person name="Gilroy R."/>
        </authorList>
    </citation>
    <scope>NUCLEOTIDE SEQUENCE</scope>
    <source>
        <strain evidence="1">ChiBcec2-4451</strain>
    </source>
</reference>
<dbReference type="PIRSF" id="PIRSF033199">
    <property type="entry name" value="UCP033199"/>
    <property type="match status" value="1"/>
</dbReference>
<dbReference type="InterPro" id="IPR023204">
    <property type="entry name" value="SP1917_dom_sf"/>
</dbReference>
<dbReference type="Pfam" id="PF09966">
    <property type="entry name" value="DUF2200"/>
    <property type="match status" value="1"/>
</dbReference>
<accession>A0A9D1NWX3</accession>
<protein>
    <submittedName>
        <fullName evidence="1">DUF2200 domain-containing protein</fullName>
    </submittedName>
</protein>
<proteinExistence type="predicted"/>
<evidence type="ECO:0000313" key="2">
    <source>
        <dbReference type="Proteomes" id="UP000886723"/>
    </source>
</evidence>
<dbReference type="AlphaFoldDB" id="A0A9D1NWX3"/>
<evidence type="ECO:0000313" key="1">
    <source>
        <dbReference type="EMBL" id="HIV13698.1"/>
    </source>
</evidence>
<dbReference type="EMBL" id="DVON01000239">
    <property type="protein sequence ID" value="HIV13698.1"/>
    <property type="molecule type" value="Genomic_DNA"/>
</dbReference>
<organism evidence="1 2">
    <name type="scientific">Candidatus Pullilachnospira stercoravium</name>
    <dbReference type="NCBI Taxonomy" id="2840913"/>
    <lineage>
        <taxon>Bacteria</taxon>
        <taxon>Bacillati</taxon>
        <taxon>Bacillota</taxon>
        <taxon>Clostridia</taxon>
        <taxon>Lachnospirales</taxon>
        <taxon>Lachnospiraceae</taxon>
        <taxon>Lachnospiraceae incertae sedis</taxon>
        <taxon>Candidatus Pullilachnospira</taxon>
    </lineage>
</organism>
<gene>
    <name evidence="1" type="ORF">IAA63_11240</name>
</gene>
<name>A0A9D1NWX3_9FIRM</name>
<dbReference type="InterPro" id="IPR014580">
    <property type="entry name" value="UCP033199"/>
</dbReference>
<sequence length="116" mass="13309">MNSEKVYAMAFSKIYPLLVNKAVKKGRTEQEVRQVICWLTGYDEKAVEEAAISEVSYGDFFRNAPDPNPNRKKITGVICGVRVEEIQEPLMQEIRYLDKLVDELAKGKAMEKILRQ</sequence>